<dbReference type="GO" id="GO:0035999">
    <property type="term" value="P:tetrahydrofolate interconversion"/>
    <property type="evidence" value="ECO:0007669"/>
    <property type="project" value="UniProtKB-UniPathway"/>
</dbReference>
<dbReference type="GO" id="GO:0071949">
    <property type="term" value="F:FAD binding"/>
    <property type="evidence" value="ECO:0007669"/>
    <property type="project" value="TreeGrafter"/>
</dbReference>
<feature type="domain" description="Methylene-tetrahydrofolate reductase C-terminal-like" evidence="7">
    <location>
        <begin position="398"/>
        <end position="477"/>
    </location>
</feature>
<evidence type="ECO:0000256" key="3">
    <source>
        <dbReference type="ARBA" id="ARBA00006743"/>
    </source>
</evidence>
<dbReference type="GO" id="GO:0004489">
    <property type="term" value="F:methylenetetrahydrofolate reductase [NAD(P)H] activity"/>
    <property type="evidence" value="ECO:0007669"/>
    <property type="project" value="UniProtKB-EC"/>
</dbReference>
<dbReference type="GO" id="GO:0009086">
    <property type="term" value="P:methionine biosynthetic process"/>
    <property type="evidence" value="ECO:0007669"/>
    <property type="project" value="TreeGrafter"/>
</dbReference>
<dbReference type="Proteomes" id="UP000263012">
    <property type="component" value="Chromosome"/>
</dbReference>
<keyword evidence="9" id="KW-1185">Reference proteome</keyword>
<organism evidence="8 9">
    <name type="scientific">Halalkaliarchaeum desulfuricum</name>
    <dbReference type="NCBI Taxonomy" id="2055893"/>
    <lineage>
        <taxon>Archaea</taxon>
        <taxon>Methanobacteriati</taxon>
        <taxon>Methanobacteriota</taxon>
        <taxon>Stenosarchaea group</taxon>
        <taxon>Halobacteria</taxon>
        <taxon>Halobacteriales</taxon>
        <taxon>Haloferacaceae</taxon>
        <taxon>Halalkaliarchaeum</taxon>
    </lineage>
</organism>
<dbReference type="EMBL" id="CP025066">
    <property type="protein sequence ID" value="AUX09791.1"/>
    <property type="molecule type" value="Genomic_DNA"/>
</dbReference>
<dbReference type="GeneID" id="37878517"/>
<comment type="similarity">
    <text evidence="3">Belongs to the methylenetetrahydrofolate reductase family.</text>
</comment>
<dbReference type="KEGG" id="hdf:AArcSl_2166"/>
<dbReference type="UniPathway" id="UPA00193"/>
<evidence type="ECO:0000256" key="4">
    <source>
        <dbReference type="ARBA" id="ARBA00022630"/>
    </source>
</evidence>
<dbReference type="SUPFAM" id="SSF51730">
    <property type="entry name" value="FAD-linked oxidoreductase"/>
    <property type="match status" value="1"/>
</dbReference>
<sequence>MTTNTFKESILDDEEFGVTWEHVPGRGAREQQQDAVFEAAEIASEGDVVDGISVTENAGGNPAISAEYLGMKLQDLDVDPLVHFTAKDKNRNQLESLLYAMDREGIQNLLVMTGDYQNDGYQGQSRPVYDLDPVQIMDLISDLNEGLEYTDKFGREKSLEPTDFFAGVAVSPFKRLESELVPQYWKLEKKIEQGARFVIPQVGYDARKFHELLQYVEDHDLDVPVIGNIYVLDPGSANAMNKNRIPGVIVTDDLLEDIETEAEENDDDGKQARLERAAKMYAFMKGMGYDGVHIAGHEVDHDGVEYVVERGEELVPEWREIVEEFDYPMEDGFYYYERDPETGLNTWERTTLPEQPKQSLTYRGFKVMHDQLFEPDGALFGPMRWSAKKVDGSRLEEPYQMTERMVKTASNDCQECGNCALLDLAYQCPMSQCPKSQRNGPCGGSYDGWCEVHPEEQKCIYVKAYRELKADGGPEKAREKLRELYIPPPDWELENTSSWLNYFLGRDYASKNAGIEPPTSGD</sequence>
<protein>
    <submittedName>
        <fullName evidence="8">Methylenetetrahydrofolate reductase (NADPH)</fullName>
        <ecNumber evidence="8">1.5.1.20</ecNumber>
    </submittedName>
</protein>
<dbReference type="InterPro" id="IPR029041">
    <property type="entry name" value="FAD-linked_oxidoreductase-like"/>
</dbReference>
<keyword evidence="5" id="KW-0274">FAD</keyword>
<evidence type="ECO:0000256" key="1">
    <source>
        <dbReference type="ARBA" id="ARBA00001974"/>
    </source>
</evidence>
<dbReference type="EC" id="1.5.1.20" evidence="8"/>
<evidence type="ECO:0000256" key="6">
    <source>
        <dbReference type="ARBA" id="ARBA00023002"/>
    </source>
</evidence>
<dbReference type="InterPro" id="IPR022026">
    <property type="entry name" value="DUF5981"/>
</dbReference>
<evidence type="ECO:0000259" key="7">
    <source>
        <dbReference type="Pfam" id="PF12225"/>
    </source>
</evidence>
<dbReference type="Gene3D" id="3.20.20.220">
    <property type="match status" value="1"/>
</dbReference>
<accession>A0A343TL19</accession>
<dbReference type="RefSeq" id="WP_119818963.1">
    <property type="nucleotide sequence ID" value="NZ_CP025066.1"/>
</dbReference>
<gene>
    <name evidence="8" type="primary">metF2</name>
    <name evidence="8" type="ORF">AArcSl_2166</name>
</gene>
<dbReference type="GO" id="GO:0005829">
    <property type="term" value="C:cytosol"/>
    <property type="evidence" value="ECO:0007669"/>
    <property type="project" value="TreeGrafter"/>
</dbReference>
<comment type="pathway">
    <text evidence="2">One-carbon metabolism; tetrahydrofolate interconversion.</text>
</comment>
<comment type="cofactor">
    <cofactor evidence="1">
        <name>FAD</name>
        <dbReference type="ChEBI" id="CHEBI:57692"/>
    </cofactor>
</comment>
<dbReference type="PANTHER" id="PTHR45754:SF3">
    <property type="entry name" value="METHYLENETETRAHYDROFOLATE REDUCTASE (NADPH)"/>
    <property type="match status" value="1"/>
</dbReference>
<evidence type="ECO:0000256" key="2">
    <source>
        <dbReference type="ARBA" id="ARBA00004777"/>
    </source>
</evidence>
<dbReference type="AlphaFoldDB" id="A0A343TL19"/>
<dbReference type="OrthoDB" id="146284at2157"/>
<proteinExistence type="inferred from homology"/>
<evidence type="ECO:0000256" key="5">
    <source>
        <dbReference type="ARBA" id="ARBA00022827"/>
    </source>
</evidence>
<dbReference type="PANTHER" id="PTHR45754">
    <property type="entry name" value="METHYLENETETRAHYDROFOLATE REDUCTASE"/>
    <property type="match status" value="1"/>
</dbReference>
<keyword evidence="6 8" id="KW-0560">Oxidoreductase</keyword>
<evidence type="ECO:0000313" key="9">
    <source>
        <dbReference type="Proteomes" id="UP000263012"/>
    </source>
</evidence>
<evidence type="ECO:0000313" key="8">
    <source>
        <dbReference type="EMBL" id="AUX09791.1"/>
    </source>
</evidence>
<keyword evidence="4" id="KW-0285">Flavoprotein</keyword>
<reference evidence="9" key="1">
    <citation type="submission" date="2017-11" db="EMBL/GenBank/DDBJ databases">
        <title>Phenotypic and genomic properties of facultatively anaerobic sulfur-reducing natronoarchaea from hypersaline soda lakes.</title>
        <authorList>
            <person name="Sorokin D.Y."/>
            <person name="Kublanov I.V."/>
            <person name="Roman P."/>
            <person name="Sinninghe Damste J.S."/>
            <person name="Golyshin P.N."/>
            <person name="Rojo D."/>
            <person name="Ciordia S."/>
            <person name="Mena M.D.C."/>
            <person name="Ferrer M."/>
            <person name="Messina E."/>
            <person name="Smedile F."/>
            <person name="La Spada G."/>
            <person name="La Cono V."/>
            <person name="Yakimov M.M."/>
        </authorList>
    </citation>
    <scope>NUCLEOTIDE SEQUENCE [LARGE SCALE GENOMIC DNA]</scope>
    <source>
        <strain evidence="9">AArc-Sl</strain>
    </source>
</reference>
<dbReference type="InterPro" id="IPR003171">
    <property type="entry name" value="Mehydrof_redctse-like"/>
</dbReference>
<dbReference type="Pfam" id="PF12225">
    <property type="entry name" value="DUF5981"/>
    <property type="match status" value="1"/>
</dbReference>
<name>A0A343TL19_9EURY</name>
<dbReference type="Pfam" id="PF02219">
    <property type="entry name" value="MTHFR"/>
    <property type="match status" value="1"/>
</dbReference>